<evidence type="ECO:0000313" key="1">
    <source>
        <dbReference type="EMBL" id="KDQ19331.1"/>
    </source>
</evidence>
<dbReference type="HOGENOM" id="CLU_034206_0_0_1"/>
<gene>
    <name evidence="1" type="ORF">BOTBODRAFT_436042</name>
</gene>
<reference evidence="2" key="1">
    <citation type="journal article" date="2014" name="Proc. Natl. Acad. Sci. U.S.A.">
        <title>Extensive sampling of basidiomycete genomes demonstrates inadequacy of the white-rot/brown-rot paradigm for wood decay fungi.</title>
        <authorList>
            <person name="Riley R."/>
            <person name="Salamov A.A."/>
            <person name="Brown D.W."/>
            <person name="Nagy L.G."/>
            <person name="Floudas D."/>
            <person name="Held B.W."/>
            <person name="Levasseur A."/>
            <person name="Lombard V."/>
            <person name="Morin E."/>
            <person name="Otillar R."/>
            <person name="Lindquist E.A."/>
            <person name="Sun H."/>
            <person name="LaButti K.M."/>
            <person name="Schmutz J."/>
            <person name="Jabbour D."/>
            <person name="Luo H."/>
            <person name="Baker S.E."/>
            <person name="Pisabarro A.G."/>
            <person name="Walton J.D."/>
            <person name="Blanchette R.A."/>
            <person name="Henrissat B."/>
            <person name="Martin F."/>
            <person name="Cullen D."/>
            <person name="Hibbett D.S."/>
            <person name="Grigoriev I.V."/>
        </authorList>
    </citation>
    <scope>NUCLEOTIDE SEQUENCE [LARGE SCALE GENOMIC DNA]</scope>
    <source>
        <strain evidence="2">FD-172 SS1</strain>
    </source>
</reference>
<dbReference type="AlphaFoldDB" id="A0A067N6G4"/>
<accession>A0A067N6G4</accession>
<evidence type="ECO:0000313" key="2">
    <source>
        <dbReference type="Proteomes" id="UP000027195"/>
    </source>
</evidence>
<dbReference type="InParanoid" id="A0A067N6G4"/>
<keyword evidence="2" id="KW-1185">Reference proteome</keyword>
<proteinExistence type="predicted"/>
<protein>
    <submittedName>
        <fullName evidence="1">Uncharacterized protein</fullName>
    </submittedName>
</protein>
<sequence>MGTRGYRVYRHRGRYHVTYNHYDSYPSNYGVNVLSQVPPPPHFEEWAAEMRKYLDVFFEKSEQGTLPESDEFALPTRPAKDPLIEWVYEIDLDRLVFHINSSPMFRLDHLPPGDDFEDYITHDDYGNIATSLDTPKEYRYDWKAPPPLAEQSLIDAYHSVSHGAVAVPIHELLATEQTLSLVESTWSCFLEAVIGNFMAACSVSIQEFEAFAGRTELDDFHRALCLTAVNSAFLAPFTPESSTQMPPFDLPEGDFWWAQADACILVTTHLDDERNMQAAVAELQQEAMGKAGTPEVVYGVAASLQHVVVMRVDKAGRGAVQHTPALQFFPSFFTVSPSTPGITALARLGRYTQPHIHIPSEPMGHPSRYIPEDIMREIATHLTDARDLRNFAMLSVQAFAATKPYLQYPHFGEYFLRSPQPHRYSLVRAKFDTFAKGRPAVIELQGFSSVPSRLRLNCFKPLEYEIPVALNPRY</sequence>
<dbReference type="OrthoDB" id="3229878at2759"/>
<dbReference type="Proteomes" id="UP000027195">
    <property type="component" value="Unassembled WGS sequence"/>
</dbReference>
<dbReference type="EMBL" id="KL198019">
    <property type="protein sequence ID" value="KDQ19331.1"/>
    <property type="molecule type" value="Genomic_DNA"/>
</dbReference>
<organism evidence="1 2">
    <name type="scientific">Botryobasidium botryosum (strain FD-172 SS1)</name>
    <dbReference type="NCBI Taxonomy" id="930990"/>
    <lineage>
        <taxon>Eukaryota</taxon>
        <taxon>Fungi</taxon>
        <taxon>Dikarya</taxon>
        <taxon>Basidiomycota</taxon>
        <taxon>Agaricomycotina</taxon>
        <taxon>Agaricomycetes</taxon>
        <taxon>Cantharellales</taxon>
        <taxon>Botryobasidiaceae</taxon>
        <taxon>Botryobasidium</taxon>
    </lineage>
</organism>
<dbReference type="STRING" id="930990.A0A067N6G4"/>
<name>A0A067N6G4_BOTB1</name>